<dbReference type="EMBL" id="CAJNAS010000052">
    <property type="protein sequence ID" value="CAE6969148.1"/>
    <property type="molecule type" value="Genomic_DNA"/>
</dbReference>
<gene>
    <name evidence="1" type="ORF">R70211_07672</name>
</gene>
<evidence type="ECO:0000313" key="1">
    <source>
        <dbReference type="EMBL" id="CAE6969148.1"/>
    </source>
</evidence>
<sequence length="62" mass="6733">MTTIDATDMDVEALALYLEQSVKGFSGPVTAQNSQAVSRIPLFCSRQQAASMSYAGSRPDRY</sequence>
<protein>
    <submittedName>
        <fullName evidence="1">Uncharacterized protein</fullName>
    </submittedName>
</protein>
<comment type="caution">
    <text evidence="1">The sequence shown here is derived from an EMBL/GenBank/DDBJ whole genome shotgun (WGS) entry which is preliminary data.</text>
</comment>
<dbReference type="Proteomes" id="UP000675121">
    <property type="component" value="Unassembled WGS sequence"/>
</dbReference>
<keyword evidence="2" id="KW-1185">Reference proteome</keyword>
<proteinExistence type="predicted"/>
<dbReference type="AlphaFoldDB" id="A0A9N8R6Q3"/>
<evidence type="ECO:0000313" key="2">
    <source>
        <dbReference type="Proteomes" id="UP000675121"/>
    </source>
</evidence>
<organism evidence="1 2">
    <name type="scientific">Paraburkholderia domus</name>
    <dbReference type="NCBI Taxonomy" id="2793075"/>
    <lineage>
        <taxon>Bacteria</taxon>
        <taxon>Pseudomonadati</taxon>
        <taxon>Pseudomonadota</taxon>
        <taxon>Betaproteobacteria</taxon>
        <taxon>Burkholderiales</taxon>
        <taxon>Burkholderiaceae</taxon>
        <taxon>Paraburkholderia</taxon>
    </lineage>
</organism>
<accession>A0A9N8R6Q3</accession>
<reference evidence="1" key="1">
    <citation type="submission" date="2021-02" db="EMBL/GenBank/DDBJ databases">
        <authorList>
            <person name="Vanwijnsberghe S."/>
        </authorList>
    </citation>
    <scope>NUCLEOTIDE SEQUENCE</scope>
    <source>
        <strain evidence="1">R-70211</strain>
    </source>
</reference>
<name>A0A9N8R6Q3_9BURK</name>